<dbReference type="EC" id="3.4.11.18" evidence="2"/>
<dbReference type="EMBL" id="CADCVM010000158">
    <property type="protein sequence ID" value="CAA9482936.1"/>
    <property type="molecule type" value="Genomic_DNA"/>
</dbReference>
<reference evidence="2" key="1">
    <citation type="submission" date="2020-02" db="EMBL/GenBank/DDBJ databases">
        <authorList>
            <person name="Meier V. D."/>
        </authorList>
    </citation>
    <scope>NUCLEOTIDE SEQUENCE</scope>
    <source>
        <strain evidence="2">AVDCRST_MAG05</strain>
    </source>
</reference>
<evidence type="ECO:0000313" key="2">
    <source>
        <dbReference type="EMBL" id="CAA9482936.1"/>
    </source>
</evidence>
<organism evidence="2">
    <name type="scientific">uncultured Rubrobacteraceae bacterium</name>
    <dbReference type="NCBI Taxonomy" id="349277"/>
    <lineage>
        <taxon>Bacteria</taxon>
        <taxon>Bacillati</taxon>
        <taxon>Actinomycetota</taxon>
        <taxon>Rubrobacteria</taxon>
        <taxon>Rubrobacterales</taxon>
        <taxon>Rubrobacteraceae</taxon>
        <taxon>environmental samples</taxon>
    </lineage>
</organism>
<dbReference type="GO" id="GO:0004239">
    <property type="term" value="F:initiator methionyl aminopeptidase activity"/>
    <property type="evidence" value="ECO:0007669"/>
    <property type="project" value="UniProtKB-EC"/>
</dbReference>
<feature type="compositionally biased region" description="Basic residues" evidence="1">
    <location>
        <begin position="151"/>
        <end position="163"/>
    </location>
</feature>
<feature type="non-terminal residue" evidence="2">
    <location>
        <position position="260"/>
    </location>
</feature>
<feature type="non-terminal residue" evidence="2">
    <location>
        <position position="1"/>
    </location>
</feature>
<feature type="compositionally biased region" description="Basic residues" evidence="1">
    <location>
        <begin position="110"/>
        <end position="121"/>
    </location>
</feature>
<gene>
    <name evidence="2" type="ORF">AVDCRST_MAG05-1402</name>
</gene>
<proteinExistence type="predicted"/>
<keyword evidence="2" id="KW-0378">Hydrolase</keyword>
<feature type="compositionally biased region" description="Basic residues" evidence="1">
    <location>
        <begin position="50"/>
        <end position="73"/>
    </location>
</feature>
<accession>A0A6J4RVT1</accession>
<feature type="compositionally biased region" description="Basic and acidic residues" evidence="1">
    <location>
        <begin position="7"/>
        <end position="32"/>
    </location>
</feature>
<sequence length="260" mass="30133">DSPQEQGRARGDAGGRRDHGRLPEDARPEREARRHHRRPRPDGRRLYPLPRRHPRVQGLPRRPRRPRLPRLHLRLPERHDRARRPRPLRAEGRRHPLHRCRRPPQGLRNRLGHHGRRRRGDRGHARPPGDHAGVPEGGHGRHAGREQARGRGARHTVRRRRGGLRGGPRPRLARGRAGDARRPPDPELRQEGDGVKAPAGDDVRDRAHDHARRLHDRPRREGQVVHLYRGPLPLRPLRAHGRRDGERTVGPHGERGFRRV</sequence>
<keyword evidence="2" id="KW-0645">Protease</keyword>
<evidence type="ECO:0000256" key="1">
    <source>
        <dbReference type="SAM" id="MobiDB-lite"/>
    </source>
</evidence>
<protein>
    <submittedName>
        <fullName evidence="2">Methionine aminopeptidase</fullName>
        <ecNumber evidence="2">3.4.11.18</ecNumber>
    </submittedName>
</protein>
<feature type="compositionally biased region" description="Basic and acidic residues" evidence="1">
    <location>
        <begin position="176"/>
        <end position="208"/>
    </location>
</feature>
<feature type="region of interest" description="Disordered" evidence="1">
    <location>
        <begin position="1"/>
        <end position="260"/>
    </location>
</feature>
<dbReference type="AlphaFoldDB" id="A0A6J4RVT1"/>
<name>A0A6J4RVT1_9ACTN</name>
<feature type="compositionally biased region" description="Basic and acidic residues" evidence="1">
    <location>
        <begin position="242"/>
        <end position="260"/>
    </location>
</feature>
<keyword evidence="2" id="KW-0031">Aminopeptidase</keyword>